<feature type="compositionally biased region" description="Low complexity" evidence="1">
    <location>
        <begin position="265"/>
        <end position="284"/>
    </location>
</feature>
<feature type="compositionally biased region" description="Polar residues" evidence="1">
    <location>
        <begin position="107"/>
        <end position="121"/>
    </location>
</feature>
<evidence type="ECO:0000313" key="2">
    <source>
        <dbReference type="EMBL" id="CKT90442.1"/>
    </source>
</evidence>
<dbReference type="AlphaFoldDB" id="A0A655DQH5"/>
<dbReference type="Proteomes" id="UP000048948">
    <property type="component" value="Unassembled WGS sequence"/>
</dbReference>
<evidence type="ECO:0000256" key="1">
    <source>
        <dbReference type="SAM" id="MobiDB-lite"/>
    </source>
</evidence>
<feature type="region of interest" description="Disordered" evidence="1">
    <location>
        <begin position="230"/>
        <end position="284"/>
    </location>
</feature>
<feature type="compositionally biased region" description="Polar residues" evidence="1">
    <location>
        <begin position="240"/>
        <end position="260"/>
    </location>
</feature>
<feature type="region of interest" description="Disordered" evidence="1">
    <location>
        <begin position="102"/>
        <end position="126"/>
    </location>
</feature>
<reference evidence="2 3" key="1">
    <citation type="submission" date="2015-03" db="EMBL/GenBank/DDBJ databases">
        <authorList>
            <consortium name="Pathogen Informatics"/>
        </authorList>
    </citation>
    <scope>NUCLEOTIDE SEQUENCE [LARGE SCALE GENOMIC DNA]</scope>
    <source>
        <strain evidence="2 3">Bir 172</strain>
    </source>
</reference>
<sequence>MVTIRRCESNQARTAAGSAPSIGARVVIALGSSTASTTRQPDTSASTVLAMSPSSAKRARIACGPHARCSPSATENPTRAATLASPNPSCWATVSGGIQSGAGSLARNRSISSGRTASTPTPRGPAIHLRDEAYVTSAPTAQSTWPRPCAASTTSGSFSSVHSCATIASGCATPRWLATTVRCTRSGGSSANMKAASSSATLPSCRVGNGRTSKPWAAITARFGPYSPGKQASVRFSPGQLPSSRSNACSEPVVNTTSASGRPLSAATAARPASSTAAAASAAT</sequence>
<accession>A0A655DQH5</accession>
<name>A0A655DQH5_MYCTX</name>
<dbReference type="EMBL" id="CNGE01001241">
    <property type="protein sequence ID" value="CKT90442.1"/>
    <property type="molecule type" value="Genomic_DNA"/>
</dbReference>
<evidence type="ECO:0000313" key="3">
    <source>
        <dbReference type="Proteomes" id="UP000048948"/>
    </source>
</evidence>
<proteinExistence type="predicted"/>
<gene>
    <name evidence="2" type="ORF">ERS027646_04265</name>
</gene>
<organism evidence="2 3">
    <name type="scientific">Mycobacterium tuberculosis</name>
    <dbReference type="NCBI Taxonomy" id="1773"/>
    <lineage>
        <taxon>Bacteria</taxon>
        <taxon>Bacillati</taxon>
        <taxon>Actinomycetota</taxon>
        <taxon>Actinomycetes</taxon>
        <taxon>Mycobacteriales</taxon>
        <taxon>Mycobacteriaceae</taxon>
        <taxon>Mycobacterium</taxon>
        <taxon>Mycobacterium tuberculosis complex</taxon>
    </lineage>
</organism>
<protein>
    <submittedName>
        <fullName evidence="2">Uncharacterized protein</fullName>
    </submittedName>
</protein>